<evidence type="ECO:0000256" key="1">
    <source>
        <dbReference type="SAM" id="MobiDB-lite"/>
    </source>
</evidence>
<organism evidence="4">
    <name type="scientific">Compsopogon caeruleus</name>
    <dbReference type="NCBI Taxonomy" id="31354"/>
    <lineage>
        <taxon>Eukaryota</taxon>
        <taxon>Rhodophyta</taxon>
        <taxon>Compsopogonophyceae</taxon>
        <taxon>Compsopogonales</taxon>
        <taxon>Compsopogonaceae</taxon>
        <taxon>Compsopogon</taxon>
    </lineage>
</organism>
<protein>
    <recommendedName>
        <fullName evidence="5">Right handed beta helix domain-containing protein</fullName>
    </recommendedName>
</protein>
<keyword evidence="3" id="KW-0732">Signal</keyword>
<feature type="region of interest" description="Disordered" evidence="1">
    <location>
        <begin position="425"/>
        <end position="485"/>
    </location>
</feature>
<feature type="compositionally biased region" description="Low complexity" evidence="1">
    <location>
        <begin position="328"/>
        <end position="338"/>
    </location>
</feature>
<sequence>MLDCVVGVMWLWVCGVLAQPPDESTPCVAVTKGTEVEDGMHVCVMETTDYDGLVFERDLQNVRIDGIRGTGIFANVHFLGTLQSCAIGPVELNGFQSALLFNETVMDTTIDSILGTAKSTYAIFRNDIMRCSIGKIETKLYDGGVSFDKIEDSFVGPITTYGDYSPAWFFGEIRGSQIGAIQIHETVALSDSSYLGLVYFRQEITSSVIESIWVKAGSPNPTVIFGMNASISNSSVGDISVDGGNVSAPASIAFLNSSISKSRIGNLCTSGSGTSYIFFCEGANFEYEAGTSTCLGKPFPLGSDVQTGTVTNASKMTCNPPGKQTVMPSTFPSVSASPASPPTTGPPTTQTVESSPMVSSSVSTVTYPLVGSMNQTDASRGPGSPESGEGRLSGGGIAGIVVGTLLALLIVAGVVYYVVIRSSRDQGTGVDRGNSAREASTGATDGLGVPEEARERETNESGHFNAVPAPTETETPSELGVTLPF</sequence>
<keyword evidence="2" id="KW-0472">Membrane</keyword>
<evidence type="ECO:0008006" key="5">
    <source>
        <dbReference type="Google" id="ProtNLM"/>
    </source>
</evidence>
<proteinExistence type="predicted"/>
<feature type="transmembrane region" description="Helical" evidence="2">
    <location>
        <begin position="397"/>
        <end position="419"/>
    </location>
</feature>
<accession>A0A7S1TFF4</accession>
<dbReference type="EMBL" id="HBGH01012912">
    <property type="protein sequence ID" value="CAD9235146.1"/>
    <property type="molecule type" value="Transcribed_RNA"/>
</dbReference>
<feature type="chain" id="PRO_5031476417" description="Right handed beta helix domain-containing protein" evidence="3">
    <location>
        <begin position="19"/>
        <end position="485"/>
    </location>
</feature>
<evidence type="ECO:0000256" key="2">
    <source>
        <dbReference type="SAM" id="Phobius"/>
    </source>
</evidence>
<keyword evidence="2" id="KW-0812">Transmembrane</keyword>
<keyword evidence="2" id="KW-1133">Transmembrane helix</keyword>
<gene>
    <name evidence="4" type="ORF">CCAE0312_LOCUS7237</name>
</gene>
<feature type="compositionally biased region" description="Basic and acidic residues" evidence="1">
    <location>
        <begin position="451"/>
        <end position="460"/>
    </location>
</feature>
<feature type="signal peptide" evidence="3">
    <location>
        <begin position="1"/>
        <end position="18"/>
    </location>
</feature>
<evidence type="ECO:0000313" key="4">
    <source>
        <dbReference type="EMBL" id="CAD9235146.1"/>
    </source>
</evidence>
<dbReference type="AlphaFoldDB" id="A0A7S1TFF4"/>
<feature type="region of interest" description="Disordered" evidence="1">
    <location>
        <begin position="318"/>
        <end position="359"/>
    </location>
</feature>
<name>A0A7S1TFF4_9RHOD</name>
<evidence type="ECO:0000256" key="3">
    <source>
        <dbReference type="SAM" id="SignalP"/>
    </source>
</evidence>
<feature type="compositionally biased region" description="Low complexity" evidence="1">
    <location>
        <begin position="346"/>
        <end position="359"/>
    </location>
</feature>
<reference evidence="4" key="1">
    <citation type="submission" date="2021-01" db="EMBL/GenBank/DDBJ databases">
        <authorList>
            <person name="Corre E."/>
            <person name="Pelletier E."/>
            <person name="Niang G."/>
            <person name="Scheremetjew M."/>
            <person name="Finn R."/>
            <person name="Kale V."/>
            <person name="Holt S."/>
            <person name="Cochrane G."/>
            <person name="Meng A."/>
            <person name="Brown T."/>
            <person name="Cohen L."/>
        </authorList>
    </citation>
    <scope>NUCLEOTIDE SEQUENCE</scope>
    <source>
        <strain evidence="4">SAG 36.94</strain>
    </source>
</reference>